<keyword evidence="1" id="KW-1133">Transmembrane helix</keyword>
<feature type="transmembrane region" description="Helical" evidence="1">
    <location>
        <begin position="81"/>
        <end position="103"/>
    </location>
</feature>
<comment type="caution">
    <text evidence="2">The sequence shown here is derived from an EMBL/GenBank/DDBJ whole genome shotgun (WGS) entry which is preliminary data.</text>
</comment>
<feature type="transmembrane region" description="Helical" evidence="1">
    <location>
        <begin position="170"/>
        <end position="193"/>
    </location>
</feature>
<feature type="transmembrane region" description="Helical" evidence="1">
    <location>
        <begin position="52"/>
        <end position="74"/>
    </location>
</feature>
<feature type="transmembrane region" description="Helical" evidence="1">
    <location>
        <begin position="213"/>
        <end position="235"/>
    </location>
</feature>
<name>A0A317ZVZ2_9MICO</name>
<feature type="transmembrane region" description="Helical" evidence="1">
    <location>
        <begin position="272"/>
        <end position="289"/>
    </location>
</feature>
<dbReference type="AlphaFoldDB" id="A0A317ZVZ2"/>
<evidence type="ECO:0008006" key="4">
    <source>
        <dbReference type="Google" id="ProtNLM"/>
    </source>
</evidence>
<protein>
    <recommendedName>
        <fullName evidence="4">Oligosaccharide repeat unit polymerase</fullName>
    </recommendedName>
</protein>
<feature type="transmembrane region" description="Helical" evidence="1">
    <location>
        <begin position="460"/>
        <end position="477"/>
    </location>
</feature>
<evidence type="ECO:0000313" key="3">
    <source>
        <dbReference type="Proteomes" id="UP000246722"/>
    </source>
</evidence>
<dbReference type="Proteomes" id="UP000246722">
    <property type="component" value="Unassembled WGS sequence"/>
</dbReference>
<sequence length="503" mass="54777">MTITPVPHVASRATREQPIGYGLTATLLTIVFAGLMPIFILTTIPYPTDRAIVGDVVIALIIVAFSGTRLAFVIGRGLPTLFAFSFWLFVYVFLAVPAFAQVLASKSPGTTPNINLGYNTESLVIILLGLIAFEVGAFFVSRRPTATTPENKSKSRGARSGPREFSRTRITLLAVGGFTVWVYFVARIGPATFFTSRETMATMRTVVFPDPTLSTIIAASASIPLLVCVHAMARYRRAEVAAGAKKRSYSLMMPMAAFAVMFAINIFSSSRYLFGTMAFSLLVLVGAFATRARIRWTMTLLTGVLLFGFPLFSIFRREATQTNSQLGAGAFVNSGDYDSFAQINNAVNYVSVEGIVWGKQLLGPLVFWVPRSIWPDKPIDTGVFIAQFRGYSFENLSSPFWAEAYLSGGWVGLVIIFVLLGYFLKRADRSTQFNLATAGVSGVAVAILSFYMLILLRGSLLQATSMLAVMVFSIWFVSKRGPVHAGGPKGASGLVRGREFSRT</sequence>
<dbReference type="RefSeq" id="WP_146215775.1">
    <property type="nucleotide sequence ID" value="NZ_QHLY01000009.1"/>
</dbReference>
<accession>A0A317ZVZ2</accession>
<feature type="transmembrane region" description="Helical" evidence="1">
    <location>
        <begin position="123"/>
        <end position="140"/>
    </location>
</feature>
<keyword evidence="1" id="KW-0472">Membrane</keyword>
<feature type="transmembrane region" description="Helical" evidence="1">
    <location>
        <begin position="21"/>
        <end position="46"/>
    </location>
</feature>
<proteinExistence type="predicted"/>
<organism evidence="2 3">
    <name type="scientific">Cryobacterium arcticum</name>
    <dbReference type="NCBI Taxonomy" id="670052"/>
    <lineage>
        <taxon>Bacteria</taxon>
        <taxon>Bacillati</taxon>
        <taxon>Actinomycetota</taxon>
        <taxon>Actinomycetes</taxon>
        <taxon>Micrococcales</taxon>
        <taxon>Microbacteriaceae</taxon>
        <taxon>Cryobacterium</taxon>
    </lineage>
</organism>
<keyword evidence="3" id="KW-1185">Reference proteome</keyword>
<evidence type="ECO:0000256" key="1">
    <source>
        <dbReference type="SAM" id="Phobius"/>
    </source>
</evidence>
<feature type="transmembrane region" description="Helical" evidence="1">
    <location>
        <begin position="404"/>
        <end position="423"/>
    </location>
</feature>
<dbReference type="OrthoDB" id="8229713at2"/>
<feature type="transmembrane region" description="Helical" evidence="1">
    <location>
        <begin position="435"/>
        <end position="454"/>
    </location>
</feature>
<feature type="transmembrane region" description="Helical" evidence="1">
    <location>
        <begin position="296"/>
        <end position="315"/>
    </location>
</feature>
<dbReference type="EMBL" id="QHLY01000009">
    <property type="protein sequence ID" value="PXA70027.1"/>
    <property type="molecule type" value="Genomic_DNA"/>
</dbReference>
<reference evidence="2 3" key="1">
    <citation type="submission" date="2018-05" db="EMBL/GenBank/DDBJ databases">
        <title>Genetic diversity of glacier-inhabiting Cryobacterium bacteria in China and description of Cryobacterium mengkeensis sp. nov. and Arthrobacter glacialis sp. nov.</title>
        <authorList>
            <person name="Liu Q."/>
            <person name="Xin Y.-H."/>
        </authorList>
    </citation>
    <scope>NUCLEOTIDE SEQUENCE [LARGE SCALE GENOMIC DNA]</scope>
    <source>
        <strain evidence="2 3">SK-1</strain>
    </source>
</reference>
<gene>
    <name evidence="2" type="ORF">CTB96_08520</name>
</gene>
<keyword evidence="1" id="KW-0812">Transmembrane</keyword>
<evidence type="ECO:0000313" key="2">
    <source>
        <dbReference type="EMBL" id="PXA70027.1"/>
    </source>
</evidence>
<feature type="transmembrane region" description="Helical" evidence="1">
    <location>
        <begin position="247"/>
        <end position="266"/>
    </location>
</feature>